<reference evidence="1" key="1">
    <citation type="journal article" date="2020" name="Nature">
        <title>Giant virus diversity and host interactions through global metagenomics.</title>
        <authorList>
            <person name="Schulz F."/>
            <person name="Roux S."/>
            <person name="Paez-Espino D."/>
            <person name="Jungbluth S."/>
            <person name="Walsh D.A."/>
            <person name="Denef V.J."/>
            <person name="McMahon K.D."/>
            <person name="Konstantinidis K.T."/>
            <person name="Eloe-Fadrosh E.A."/>
            <person name="Kyrpides N.C."/>
            <person name="Woyke T."/>
        </authorList>
    </citation>
    <scope>NUCLEOTIDE SEQUENCE</scope>
    <source>
        <strain evidence="1">GVMAG-M-3300023174-144</strain>
    </source>
</reference>
<accession>A0A6C0DEJ6</accession>
<evidence type="ECO:0000313" key="1">
    <source>
        <dbReference type="EMBL" id="QHT15368.1"/>
    </source>
</evidence>
<protein>
    <recommendedName>
        <fullName evidence="2">Fe2OG dioxygenase domain-containing protein</fullName>
    </recommendedName>
</protein>
<evidence type="ECO:0008006" key="2">
    <source>
        <dbReference type="Google" id="ProtNLM"/>
    </source>
</evidence>
<name>A0A6C0DEJ6_9ZZZZ</name>
<sequence>MAEYFEKHGYSVIPNVLSPQVCELIYIQCKMIEEIKCYEKSVKTSEILLGDHQVEKSFSYYAPLCCESLCVYLKPVIEKHINKELLPTYSYMRIYYKGADLKKHTDREECEISASVCINMNSVKPWEFCLTDKTGKNVSISLNSGDLVVYSRYLEHWRDEYTGTEQTQTFLHYVDKNGPYTNRVLDSRKLMGLPK</sequence>
<proteinExistence type="predicted"/>
<dbReference type="Gene3D" id="2.60.120.620">
    <property type="entry name" value="q2cbj1_9rhob like domain"/>
    <property type="match status" value="1"/>
</dbReference>
<organism evidence="1">
    <name type="scientific">viral metagenome</name>
    <dbReference type="NCBI Taxonomy" id="1070528"/>
    <lineage>
        <taxon>unclassified sequences</taxon>
        <taxon>metagenomes</taxon>
        <taxon>organismal metagenomes</taxon>
    </lineage>
</organism>
<dbReference type="EMBL" id="MN739607">
    <property type="protein sequence ID" value="QHT15368.1"/>
    <property type="molecule type" value="Genomic_DNA"/>
</dbReference>
<dbReference type="AlphaFoldDB" id="A0A6C0DEJ6"/>